<organism evidence="3">
    <name type="scientific">uncultured Sporomusa sp</name>
    <dbReference type="NCBI Taxonomy" id="307249"/>
    <lineage>
        <taxon>Bacteria</taxon>
        <taxon>Bacillati</taxon>
        <taxon>Bacillota</taxon>
        <taxon>Negativicutes</taxon>
        <taxon>Selenomonadales</taxon>
        <taxon>Sporomusaceae</taxon>
        <taxon>Sporomusa</taxon>
        <taxon>environmental samples</taxon>
    </lineage>
</organism>
<feature type="domain" description="RCK N-terminal" evidence="1">
    <location>
        <begin position="7"/>
        <end position="123"/>
    </location>
</feature>
<dbReference type="PANTHER" id="PTHR43833">
    <property type="entry name" value="POTASSIUM CHANNEL PROTEIN 2-RELATED-RELATED"/>
    <property type="match status" value="1"/>
</dbReference>
<evidence type="ECO:0000259" key="1">
    <source>
        <dbReference type="PROSITE" id="PS51201"/>
    </source>
</evidence>
<feature type="domain" description="RCK C-terminal" evidence="2">
    <location>
        <begin position="140"/>
        <end position="222"/>
    </location>
</feature>
<evidence type="ECO:0000259" key="2">
    <source>
        <dbReference type="PROSITE" id="PS51202"/>
    </source>
</evidence>
<accession>A0A212LRW9</accession>
<reference evidence="3" key="1">
    <citation type="submission" date="2016-08" db="EMBL/GenBank/DDBJ databases">
        <authorList>
            <person name="Seilhamer J.J."/>
        </authorList>
    </citation>
    <scope>NUCLEOTIDE SEQUENCE</scope>
    <source>
        <strain evidence="3">86</strain>
    </source>
</reference>
<proteinExistence type="predicted"/>
<dbReference type="InterPro" id="IPR003148">
    <property type="entry name" value="RCK_N"/>
</dbReference>
<evidence type="ECO:0000313" key="3">
    <source>
        <dbReference type="EMBL" id="SCM80221.1"/>
    </source>
</evidence>
<dbReference type="SUPFAM" id="SSF51735">
    <property type="entry name" value="NAD(P)-binding Rossmann-fold domains"/>
    <property type="match status" value="1"/>
</dbReference>
<dbReference type="GO" id="GO:0008324">
    <property type="term" value="F:monoatomic cation transmembrane transporter activity"/>
    <property type="evidence" value="ECO:0007669"/>
    <property type="project" value="InterPro"/>
</dbReference>
<dbReference type="PROSITE" id="PS51201">
    <property type="entry name" value="RCK_N"/>
    <property type="match status" value="1"/>
</dbReference>
<dbReference type="AlphaFoldDB" id="A0A212LRW9"/>
<protein>
    <submittedName>
        <fullName evidence="3">Ktr system potassium uptake protein C</fullName>
    </submittedName>
</protein>
<dbReference type="InterPro" id="IPR036291">
    <property type="entry name" value="NAD(P)-bd_dom_sf"/>
</dbReference>
<dbReference type="Pfam" id="PF02080">
    <property type="entry name" value="TrkA_C"/>
    <property type="match status" value="1"/>
</dbReference>
<dbReference type="Gene3D" id="3.30.70.1450">
    <property type="entry name" value="Regulator of K+ conductance, C-terminal domain"/>
    <property type="match status" value="1"/>
</dbReference>
<dbReference type="SUPFAM" id="SSF116726">
    <property type="entry name" value="TrkA C-terminal domain-like"/>
    <property type="match status" value="1"/>
</dbReference>
<sequence length="222" mass="24330">MAVKNKTKQFAVIGLGRFGTSVARALYLLGYEVLAIDADEEQVQKFSEEVTHVVQADTTDENSLKALGIRNFDVVIVAIGENMQANVFTTLLLKDLGVKHIVAKARNELHGKMLEKIGADRVVYPERDMGQRVAHNLVSTNVLEYIELSPNLSIVEITAPKALVGQSLAEADLRAKYKVNVVAMKRGEQVTAPPQPNEKIAKGDILIIVGESQGVQKLEELE</sequence>
<gene>
    <name evidence="3" type="primary">ktrC</name>
    <name evidence="3" type="ORF">KL86SPO_30399</name>
</gene>
<dbReference type="InterPro" id="IPR050721">
    <property type="entry name" value="Trk_Ktr_HKT_K-transport"/>
</dbReference>
<dbReference type="EMBL" id="FMJE01000003">
    <property type="protein sequence ID" value="SCM80221.1"/>
    <property type="molecule type" value="Genomic_DNA"/>
</dbReference>
<dbReference type="InterPro" id="IPR006037">
    <property type="entry name" value="RCK_C"/>
</dbReference>
<dbReference type="Gene3D" id="3.40.50.720">
    <property type="entry name" value="NAD(P)-binding Rossmann-like Domain"/>
    <property type="match status" value="1"/>
</dbReference>
<dbReference type="GO" id="GO:0006813">
    <property type="term" value="P:potassium ion transport"/>
    <property type="evidence" value="ECO:0007669"/>
    <property type="project" value="InterPro"/>
</dbReference>
<dbReference type="RefSeq" id="WP_075755523.1">
    <property type="nucleotide sequence ID" value="NZ_LT608335.1"/>
</dbReference>
<dbReference type="PANTHER" id="PTHR43833:SF7">
    <property type="entry name" value="KTR SYSTEM POTASSIUM UPTAKE PROTEIN C"/>
    <property type="match status" value="1"/>
</dbReference>
<dbReference type="PROSITE" id="PS51202">
    <property type="entry name" value="RCK_C"/>
    <property type="match status" value="1"/>
</dbReference>
<name>A0A212LRW9_9FIRM</name>
<dbReference type="InterPro" id="IPR036721">
    <property type="entry name" value="RCK_C_sf"/>
</dbReference>
<dbReference type="Pfam" id="PF02254">
    <property type="entry name" value="TrkA_N"/>
    <property type="match status" value="1"/>
</dbReference>